<evidence type="ECO:0000256" key="1">
    <source>
        <dbReference type="ARBA" id="ARBA00005964"/>
    </source>
</evidence>
<dbReference type="Gene3D" id="3.40.50.1820">
    <property type="entry name" value="alpha/beta hydrolase"/>
    <property type="match status" value="1"/>
</dbReference>
<dbReference type="InterPro" id="IPR002018">
    <property type="entry name" value="CarbesteraseB"/>
</dbReference>
<comment type="caution">
    <text evidence="5">The sequence shown here is derived from an EMBL/GenBank/DDBJ whole genome shotgun (WGS) entry which is preliminary data.</text>
</comment>
<evidence type="ECO:0000313" key="5">
    <source>
        <dbReference type="EMBL" id="MQY05664.1"/>
    </source>
</evidence>
<dbReference type="EC" id="3.1.1.-" evidence="3"/>
<evidence type="ECO:0000256" key="2">
    <source>
        <dbReference type="ARBA" id="ARBA00022801"/>
    </source>
</evidence>
<keyword evidence="2 3" id="KW-0378">Hydrolase</keyword>
<feature type="signal peptide" evidence="3">
    <location>
        <begin position="1"/>
        <end position="21"/>
    </location>
</feature>
<dbReference type="AlphaFoldDB" id="A0A7K0BYF2"/>
<comment type="similarity">
    <text evidence="1 3">Belongs to the type-B carboxylesterase/lipase family.</text>
</comment>
<accession>A0A7K0BYF2</accession>
<proteinExistence type="inferred from homology"/>
<dbReference type="RefSeq" id="WP_194293360.1">
    <property type="nucleotide sequence ID" value="NZ_WEGH01000002.1"/>
</dbReference>
<keyword evidence="3" id="KW-0732">Signal</keyword>
<dbReference type="InterPro" id="IPR050309">
    <property type="entry name" value="Type-B_Carboxylest/Lipase"/>
</dbReference>
<keyword evidence="6" id="KW-1185">Reference proteome</keyword>
<evidence type="ECO:0000256" key="3">
    <source>
        <dbReference type="RuleBase" id="RU361235"/>
    </source>
</evidence>
<reference evidence="5 6" key="1">
    <citation type="submission" date="2019-10" db="EMBL/GenBank/DDBJ databases">
        <title>Actinomadura rubteroloni sp. nov. and Actinomadura macrotermitis sp. nov., isolated from the gut of fungus growing-termite Macrotermes natalensis.</title>
        <authorList>
            <person name="Benndorf R."/>
            <person name="Martin K."/>
            <person name="Kuefner M."/>
            <person name="De Beer W."/>
            <person name="Kaster A.-K."/>
            <person name="Vollmers J."/>
            <person name="Poulsen M."/>
            <person name="Beemelmanns C."/>
        </authorList>
    </citation>
    <scope>NUCLEOTIDE SEQUENCE [LARGE SCALE GENOMIC DNA]</scope>
    <source>
        <strain evidence="5 6">RB68</strain>
    </source>
</reference>
<dbReference type="GO" id="GO:0016787">
    <property type="term" value="F:hydrolase activity"/>
    <property type="evidence" value="ECO:0007669"/>
    <property type="project" value="UniProtKB-KW"/>
</dbReference>
<dbReference type="EMBL" id="WEGH01000002">
    <property type="protein sequence ID" value="MQY05664.1"/>
    <property type="molecule type" value="Genomic_DNA"/>
</dbReference>
<dbReference type="Proteomes" id="UP000487268">
    <property type="component" value="Unassembled WGS sequence"/>
</dbReference>
<evidence type="ECO:0000313" key="6">
    <source>
        <dbReference type="Proteomes" id="UP000487268"/>
    </source>
</evidence>
<dbReference type="SUPFAM" id="SSF53474">
    <property type="entry name" value="alpha/beta-Hydrolases"/>
    <property type="match status" value="1"/>
</dbReference>
<gene>
    <name evidence="5" type="primary">pnbA_1</name>
    <name evidence="5" type="ORF">ACRB68_37410</name>
</gene>
<evidence type="ECO:0000259" key="4">
    <source>
        <dbReference type="Pfam" id="PF00135"/>
    </source>
</evidence>
<feature type="chain" id="PRO_5039755008" description="Carboxylic ester hydrolase" evidence="3">
    <location>
        <begin position="22"/>
        <end position="533"/>
    </location>
</feature>
<dbReference type="InterPro" id="IPR029058">
    <property type="entry name" value="AB_hydrolase_fold"/>
</dbReference>
<dbReference type="PROSITE" id="PS00122">
    <property type="entry name" value="CARBOXYLESTERASE_B_1"/>
    <property type="match status" value="1"/>
</dbReference>
<organism evidence="5 6">
    <name type="scientific">Actinomadura macrotermitis</name>
    <dbReference type="NCBI Taxonomy" id="2585200"/>
    <lineage>
        <taxon>Bacteria</taxon>
        <taxon>Bacillati</taxon>
        <taxon>Actinomycetota</taxon>
        <taxon>Actinomycetes</taxon>
        <taxon>Streptosporangiales</taxon>
        <taxon>Thermomonosporaceae</taxon>
        <taxon>Actinomadura</taxon>
    </lineage>
</organism>
<feature type="domain" description="Carboxylesterase type B" evidence="4">
    <location>
        <begin position="36"/>
        <end position="521"/>
    </location>
</feature>
<sequence>MRRPLLVALSLMSAVAPFAVAGPAGADTAPDGTSVLVRTDKGTVRGEAGAGRRLFQGIPFAAAPVGNLRWRPPQPAPAWPDVRDATFPRSACAQLPGVGSPTSSLDEDCLYLNVTTPARRDLRKAPVMVWLHGGSNTSGSGAVYNASKLAVNGGAVVVTVNYRLGALGWLGHPGLESGPDRDLQAGNYGLLDQQAALRWVRRNIQAFGGDADNVTLFGESAGANDACASIASPTAAGLFHKAIVQSYSCAAPTRTTAKAEADAQAFAAAVGCADEATAVECLRALPVKTLLDVAKARGLQWGPVSGGDKVLPLTPATAIARGRFNRVPVLHGSTLDEMRLYVSLLNPLPITAERYEGLVRSTYGDKADQVLARYPVGNYPEPRIALAAVATDHGNVISTCEHVKAFDLFRDAGVPVYAYQFADRTAPPLVNVPGFDEGAEHATELSFLFPNMLGALNDEQQRLSDAMVGYWTSFARRGRPAAQDAPAWAAYRSNGDVLSLGIGAGGIHTTDTAQQSNCAFWKGLGPVPPVALS</sequence>
<name>A0A7K0BYF2_9ACTN</name>
<dbReference type="PANTHER" id="PTHR11559">
    <property type="entry name" value="CARBOXYLESTERASE"/>
    <property type="match status" value="1"/>
</dbReference>
<dbReference type="Pfam" id="PF00135">
    <property type="entry name" value="COesterase"/>
    <property type="match status" value="1"/>
</dbReference>
<protein>
    <recommendedName>
        <fullName evidence="3">Carboxylic ester hydrolase</fullName>
        <ecNumber evidence="3">3.1.1.-</ecNumber>
    </recommendedName>
</protein>
<dbReference type="InterPro" id="IPR019826">
    <property type="entry name" value="Carboxylesterase_B_AS"/>
</dbReference>